<comment type="similarity">
    <text evidence="2">Belongs to the FliS family.</text>
</comment>
<keyword evidence="3" id="KW-0963">Cytoplasm</keyword>
<evidence type="ECO:0000256" key="5">
    <source>
        <dbReference type="ARBA" id="ARBA00023186"/>
    </source>
</evidence>
<evidence type="ECO:0000313" key="7">
    <source>
        <dbReference type="Proteomes" id="UP000280696"/>
    </source>
</evidence>
<dbReference type="InterPro" id="IPR003713">
    <property type="entry name" value="FliS"/>
</dbReference>
<dbReference type="GO" id="GO:0044780">
    <property type="term" value="P:bacterial-type flagellum assembly"/>
    <property type="evidence" value="ECO:0007669"/>
    <property type="project" value="InterPro"/>
</dbReference>
<keyword evidence="6" id="KW-0966">Cell projection</keyword>
<comment type="caution">
    <text evidence="6">The sequence shown here is derived from an EMBL/GenBank/DDBJ whole genome shotgun (WGS) entry which is preliminary data.</text>
</comment>
<organism evidence="6 7">
    <name type="scientific">Parablautia intestinalis</name>
    <dbReference type="NCBI Taxonomy" id="2320100"/>
    <lineage>
        <taxon>Bacteria</taxon>
        <taxon>Bacillati</taxon>
        <taxon>Bacillota</taxon>
        <taxon>Clostridia</taxon>
        <taxon>Lachnospirales</taxon>
        <taxon>Lachnospiraceae</taxon>
        <taxon>Parablautia</taxon>
    </lineage>
</organism>
<proteinExistence type="inferred from homology"/>
<dbReference type="CDD" id="cd16098">
    <property type="entry name" value="FliS"/>
    <property type="match status" value="1"/>
</dbReference>
<dbReference type="PANTHER" id="PTHR34773:SF1">
    <property type="entry name" value="FLAGELLAR SECRETION CHAPERONE FLIS"/>
    <property type="match status" value="1"/>
</dbReference>
<dbReference type="InterPro" id="IPR036584">
    <property type="entry name" value="FliS_sf"/>
</dbReference>
<dbReference type="Gene3D" id="1.20.120.340">
    <property type="entry name" value="Flagellar protein FliS"/>
    <property type="match status" value="1"/>
</dbReference>
<dbReference type="OrthoDB" id="1767099at2"/>
<protein>
    <submittedName>
        <fullName evidence="6">Flagellar protein FliS</fullName>
    </submittedName>
</protein>
<dbReference type="AlphaFoldDB" id="A0A3A9AM32"/>
<evidence type="ECO:0000256" key="1">
    <source>
        <dbReference type="ARBA" id="ARBA00004514"/>
    </source>
</evidence>
<dbReference type="GO" id="GO:0005829">
    <property type="term" value="C:cytosol"/>
    <property type="evidence" value="ECO:0007669"/>
    <property type="project" value="UniProtKB-SubCell"/>
</dbReference>
<keyword evidence="6" id="KW-0969">Cilium</keyword>
<evidence type="ECO:0000256" key="4">
    <source>
        <dbReference type="ARBA" id="ARBA00022795"/>
    </source>
</evidence>
<reference evidence="6 7" key="1">
    <citation type="submission" date="2018-09" db="EMBL/GenBank/DDBJ databases">
        <title>Murine metabolic-syndrome-specific gut microbial biobank.</title>
        <authorList>
            <person name="Liu C."/>
        </authorList>
    </citation>
    <scope>NUCLEOTIDE SEQUENCE [LARGE SCALE GENOMIC DNA]</scope>
    <source>
        <strain evidence="6 7">0.1xD8-82</strain>
    </source>
</reference>
<comment type="subcellular location">
    <subcellularLocation>
        <location evidence="1">Cytoplasm</location>
        <location evidence="1">Cytosol</location>
    </subcellularLocation>
</comment>
<evidence type="ECO:0000256" key="2">
    <source>
        <dbReference type="ARBA" id="ARBA00008787"/>
    </source>
</evidence>
<sequence>MKSSVWKIEVLLNQCGVMSERLKAMTKELKQQYTLKITQANKTGLVVILYEMLLVYIDEAGESHKNGDRSGFRDGIRKAEGCLRELMASLHFEYEPAMNLLQLYLYANRELAKADIRNSLQELQHVKMIMKKLHDAYEKLSKQDTSGPVMANTQTVYAGLTYGKNSLTESLADQGSNRGFRA</sequence>
<dbReference type="EMBL" id="RAYQ01000006">
    <property type="protein sequence ID" value="RKI92044.1"/>
    <property type="molecule type" value="Genomic_DNA"/>
</dbReference>
<keyword evidence="4" id="KW-1005">Bacterial flagellum biogenesis</keyword>
<keyword evidence="6" id="KW-0282">Flagellum</keyword>
<name>A0A3A9AM32_9FIRM</name>
<gene>
    <name evidence="6" type="ORF">D7V94_08210</name>
</gene>
<dbReference type="Pfam" id="PF02561">
    <property type="entry name" value="FliS"/>
    <property type="match status" value="1"/>
</dbReference>
<dbReference type="PANTHER" id="PTHR34773">
    <property type="entry name" value="FLAGELLAR SECRETION CHAPERONE FLIS"/>
    <property type="match status" value="1"/>
</dbReference>
<evidence type="ECO:0000256" key="3">
    <source>
        <dbReference type="ARBA" id="ARBA00022490"/>
    </source>
</evidence>
<dbReference type="Proteomes" id="UP000280696">
    <property type="component" value="Unassembled WGS sequence"/>
</dbReference>
<keyword evidence="7" id="KW-1185">Reference proteome</keyword>
<accession>A0A3A9AM32</accession>
<dbReference type="SUPFAM" id="SSF101116">
    <property type="entry name" value="Flagellar export chaperone FliS"/>
    <property type="match status" value="1"/>
</dbReference>
<evidence type="ECO:0000313" key="6">
    <source>
        <dbReference type="EMBL" id="RKI92044.1"/>
    </source>
</evidence>
<dbReference type="GO" id="GO:0071973">
    <property type="term" value="P:bacterial-type flagellum-dependent cell motility"/>
    <property type="evidence" value="ECO:0007669"/>
    <property type="project" value="TreeGrafter"/>
</dbReference>
<keyword evidence="5" id="KW-0143">Chaperone</keyword>